<dbReference type="InterPro" id="IPR021151">
    <property type="entry name" value="GINS_A"/>
</dbReference>
<dbReference type="Pfam" id="PF24997">
    <property type="entry name" value="PSF1_C"/>
    <property type="match status" value="1"/>
</dbReference>
<comment type="subunit">
    <text evidence="9">Component of the GINS complex.</text>
</comment>
<dbReference type="FunFam" id="1.20.58.1030:FF:000001">
    <property type="entry name" value="DNA replication complex GINS protein PSF1"/>
    <property type="match status" value="1"/>
</dbReference>
<name>A0A0M4EY07_DROBS</name>
<evidence type="ECO:0000313" key="12">
    <source>
        <dbReference type="EMBL" id="ALC42970.1"/>
    </source>
</evidence>
<organism evidence="12 13">
    <name type="scientific">Drosophila busckii</name>
    <name type="common">Fruit fly</name>
    <dbReference type="NCBI Taxonomy" id="30019"/>
    <lineage>
        <taxon>Eukaryota</taxon>
        <taxon>Metazoa</taxon>
        <taxon>Ecdysozoa</taxon>
        <taxon>Arthropoda</taxon>
        <taxon>Hexapoda</taxon>
        <taxon>Insecta</taxon>
        <taxon>Pterygota</taxon>
        <taxon>Neoptera</taxon>
        <taxon>Endopterygota</taxon>
        <taxon>Diptera</taxon>
        <taxon>Brachycera</taxon>
        <taxon>Muscomorpha</taxon>
        <taxon>Ephydroidea</taxon>
        <taxon>Drosophilidae</taxon>
        <taxon>Drosophila</taxon>
    </lineage>
</organism>
<dbReference type="EMBL" id="CP012525">
    <property type="protein sequence ID" value="ALC42970.1"/>
    <property type="molecule type" value="Genomic_DNA"/>
</dbReference>
<keyword evidence="7 9" id="KW-0539">Nucleus</keyword>
<dbReference type="GO" id="GO:0000811">
    <property type="term" value="C:GINS complex"/>
    <property type="evidence" value="ECO:0007669"/>
    <property type="project" value="UniProtKB-UniRule"/>
</dbReference>
<dbReference type="OrthoDB" id="10252587at2759"/>
<evidence type="ECO:0000256" key="6">
    <source>
        <dbReference type="ARBA" id="ARBA00022705"/>
    </source>
</evidence>
<dbReference type="InterPro" id="IPR036224">
    <property type="entry name" value="GINS_bundle-like_dom_sf"/>
</dbReference>
<gene>
    <name evidence="12" type="ORF">Dbus_chr3Lg136</name>
</gene>
<dbReference type="InterPro" id="IPR056783">
    <property type="entry name" value="PSF1_C"/>
</dbReference>
<evidence type="ECO:0000259" key="10">
    <source>
        <dbReference type="Pfam" id="PF05916"/>
    </source>
</evidence>
<feature type="domain" description="GINS subunit" evidence="10">
    <location>
        <begin position="44"/>
        <end position="133"/>
    </location>
</feature>
<evidence type="ECO:0000313" key="13">
    <source>
        <dbReference type="Proteomes" id="UP000494163"/>
    </source>
</evidence>
<dbReference type="STRING" id="30019.A0A0M4EY07"/>
<proteinExistence type="inferred from homology"/>
<evidence type="ECO:0000256" key="7">
    <source>
        <dbReference type="ARBA" id="ARBA00023242"/>
    </source>
</evidence>
<dbReference type="AlphaFoldDB" id="A0A0M4EY07"/>
<evidence type="ECO:0000256" key="5">
    <source>
        <dbReference type="ARBA" id="ARBA00022454"/>
    </source>
</evidence>
<dbReference type="PANTHER" id="PTHR12914:SF2">
    <property type="entry name" value="DNA REPLICATION COMPLEX GINS PROTEIN PSF1"/>
    <property type="match status" value="1"/>
</dbReference>
<dbReference type="GO" id="GO:1902983">
    <property type="term" value="P:DNA strand elongation involved in mitotic DNA replication"/>
    <property type="evidence" value="ECO:0007669"/>
    <property type="project" value="TreeGrafter"/>
</dbReference>
<reference evidence="12 13" key="1">
    <citation type="submission" date="2015-08" db="EMBL/GenBank/DDBJ databases">
        <title>Ancestral chromatin configuration constrains chromatin evolution on differentiating sex chromosomes in Drosophila.</title>
        <authorList>
            <person name="Zhou Q."/>
            <person name="Bachtrog D."/>
        </authorList>
    </citation>
    <scope>NUCLEOTIDE SEQUENCE [LARGE SCALE GENOMIC DNA]</scope>
    <source>
        <tissue evidence="12">Whole larvae</tissue>
    </source>
</reference>
<evidence type="ECO:0000256" key="2">
    <source>
        <dbReference type="ARBA" id="ARBA00004286"/>
    </source>
</evidence>
<evidence type="ECO:0000256" key="8">
    <source>
        <dbReference type="ARBA" id="ARBA00045258"/>
    </source>
</evidence>
<dbReference type="Proteomes" id="UP000494163">
    <property type="component" value="Chromosome 3L"/>
</dbReference>
<comment type="similarity">
    <text evidence="3 9">Belongs to the GINS1/PSF1 family.</text>
</comment>
<evidence type="ECO:0000256" key="4">
    <source>
        <dbReference type="ARBA" id="ARBA00015143"/>
    </source>
</evidence>
<keyword evidence="13" id="KW-1185">Reference proteome</keyword>
<dbReference type="SUPFAM" id="SSF158573">
    <property type="entry name" value="GINS helical bundle-like"/>
    <property type="match status" value="1"/>
</dbReference>
<comment type="subcellular location">
    <subcellularLocation>
        <location evidence="2">Chromosome</location>
    </subcellularLocation>
    <subcellularLocation>
        <location evidence="1 9">Nucleus</location>
    </subcellularLocation>
</comment>
<keyword evidence="5" id="KW-0158">Chromosome</keyword>
<evidence type="ECO:0000256" key="1">
    <source>
        <dbReference type="ARBA" id="ARBA00004123"/>
    </source>
</evidence>
<evidence type="ECO:0000256" key="3">
    <source>
        <dbReference type="ARBA" id="ARBA00006677"/>
    </source>
</evidence>
<dbReference type="InterPro" id="IPR005339">
    <property type="entry name" value="GINS_Psf1"/>
</dbReference>
<dbReference type="CDD" id="cd21696">
    <property type="entry name" value="GINS_B_Psf1"/>
    <property type="match status" value="1"/>
</dbReference>
<evidence type="ECO:0000256" key="9">
    <source>
        <dbReference type="RuleBase" id="RU368085"/>
    </source>
</evidence>
<comment type="function">
    <text evidence="9">Required for correct functioning of the GINS complex, a complex that plays an essential role in the initiation of DNA replication, and progression of DNA replication forks. GINS complex seems to bind preferentially to single-stranded DNA.</text>
</comment>
<evidence type="ECO:0000259" key="11">
    <source>
        <dbReference type="Pfam" id="PF24997"/>
    </source>
</evidence>
<accession>A0A0M4EY07</accession>
<dbReference type="Pfam" id="PF05916">
    <property type="entry name" value="Sld5"/>
    <property type="match status" value="1"/>
</dbReference>
<dbReference type="Gene3D" id="1.20.58.1030">
    <property type="match status" value="1"/>
</dbReference>
<dbReference type="PANTHER" id="PTHR12914">
    <property type="entry name" value="PARTNER OF SLD5"/>
    <property type="match status" value="1"/>
</dbReference>
<sequence length="200" mass="23037">MSSSNKMFGDKAFDLLKDLKRSSQTIPAFDDDGVRQVLEEIKAIFEENVAQASNYNSSGDRSLWPLLNYRHAALQRNKRCLLAYLYERMQRIKAMRWEFGPIVPDDIKQSLCEPEVQLFNNYSKSLASYMRSVGDGQGIDLTSNLRPPKSLYIEVRCVEDYGKFELDDGEVVHLKKNSQHYMPRAQVETLVRQGILQHIA</sequence>
<protein>
    <recommendedName>
        <fullName evidence="4 9">DNA replication complex GINS protein PSF1</fullName>
    </recommendedName>
</protein>
<comment type="function">
    <text evidence="8">Required for correct functioning of the GINS complex, a complex that plays an essential role in the initiation of DNA replication, and progression of DNA replication forks. GINS complex is a core component of CDC45-MCM-GINS (CMG) helicase, the molecular machine that unwinds template DNA during replication, and around which the replisome is built.</text>
</comment>
<keyword evidence="6 9" id="KW-0235">DNA replication</keyword>
<dbReference type="CDD" id="cd11710">
    <property type="entry name" value="GINS_A_psf1"/>
    <property type="match status" value="1"/>
</dbReference>
<dbReference type="OMA" id="MFCEKAT"/>
<feature type="domain" description="DNA replication complex GINS protein PSF1 C-terminal" evidence="11">
    <location>
        <begin position="149"/>
        <end position="199"/>
    </location>
</feature>